<protein>
    <recommendedName>
        <fullName evidence="2">Capsid protein</fullName>
    </recommendedName>
</protein>
<dbReference type="Proteomes" id="UP000494261">
    <property type="component" value="Unassembled WGS sequence"/>
</dbReference>
<dbReference type="EMBL" id="CABVQC010000082">
    <property type="protein sequence ID" value="VWC47139.1"/>
    <property type="molecule type" value="Genomic_DNA"/>
</dbReference>
<sequence>MGRLSNLRVVDPVLTNLSVGYSNADLVGDVLFPFVPVDKEGGKIPKFGKEAFKIYNTERALRAKSNRINPEDVDSVTVSLDEHDLEYPIDYRESDEAAFPLEAHATHVVTEGIRLRHEKKVADLAQNTANYAASNKIVLAGTSRFTDKANSDPIGVFEDGKEAVRGKIGKYPNTAVIGAASWKAIKQHPQFLERIKYSMKGVLTVELLKEILEVERIVVGRAVYSSDTGTFGDLWGDNIVLAYVAQQRQGAERTPYEPSFGYTLRKKGMPQIDKRTEDGKLELVRNTDNFGVYLLGAEAGFLIADTNA</sequence>
<accession>A0A6P2SNB5</accession>
<gene>
    <name evidence="1" type="ORF">BLA13014_07377</name>
</gene>
<evidence type="ECO:0000313" key="1">
    <source>
        <dbReference type="EMBL" id="VWC47139.1"/>
    </source>
</evidence>
<organism evidence="1">
    <name type="scientific">Burkholderia aenigmatica</name>
    <dbReference type="NCBI Taxonomy" id="2015348"/>
    <lineage>
        <taxon>Bacteria</taxon>
        <taxon>Pseudomonadati</taxon>
        <taxon>Pseudomonadota</taxon>
        <taxon>Betaproteobacteria</taxon>
        <taxon>Burkholderiales</taxon>
        <taxon>Burkholderiaceae</taxon>
        <taxon>Burkholderia</taxon>
        <taxon>Burkholderia cepacia complex</taxon>
    </lineage>
</organism>
<reference evidence="1" key="1">
    <citation type="submission" date="2019-09" db="EMBL/GenBank/DDBJ databases">
        <authorList>
            <person name="Depoorter E."/>
        </authorList>
    </citation>
    <scope>NUCLEOTIDE SEQUENCE [LARGE SCALE GENOMIC DNA]</scope>
    <source>
        <strain evidence="1">LMG 13014</strain>
    </source>
</reference>
<dbReference type="RefSeq" id="WP_175026117.1">
    <property type="nucleotide sequence ID" value="NZ_CABVQC010000082.1"/>
</dbReference>
<name>A0A6P2SNB5_9BURK</name>
<proteinExistence type="predicted"/>
<dbReference type="Pfam" id="PF03864">
    <property type="entry name" value="Phage_cap_E"/>
    <property type="match status" value="1"/>
</dbReference>
<dbReference type="InterPro" id="IPR005564">
    <property type="entry name" value="Major_capsid_GpE"/>
</dbReference>
<dbReference type="AlphaFoldDB" id="A0A6P2SNB5"/>
<evidence type="ECO:0008006" key="2">
    <source>
        <dbReference type="Google" id="ProtNLM"/>
    </source>
</evidence>
<dbReference type="InterPro" id="IPR053738">
    <property type="entry name" value="Lambda_capsid_assembly"/>
</dbReference>
<dbReference type="Gene3D" id="3.90.1690.10">
    <property type="entry name" value="phage-related protein like domain"/>
    <property type="match status" value="1"/>
</dbReference>